<keyword evidence="10" id="KW-1185">Reference proteome</keyword>
<name>A0ABS1L1V7_9BACT</name>
<organism evidence="9 10">
    <name type="scientific">Chryseolinea lacunae</name>
    <dbReference type="NCBI Taxonomy" id="2801331"/>
    <lineage>
        <taxon>Bacteria</taxon>
        <taxon>Pseudomonadati</taxon>
        <taxon>Bacteroidota</taxon>
        <taxon>Cytophagia</taxon>
        <taxon>Cytophagales</taxon>
        <taxon>Fulvivirgaceae</taxon>
        <taxon>Chryseolinea</taxon>
    </lineage>
</organism>
<evidence type="ECO:0000256" key="1">
    <source>
        <dbReference type="ARBA" id="ARBA00001462"/>
    </source>
</evidence>
<comment type="catalytic activity">
    <reaction evidence="1">
        <text>Hydrolysis of terminal non-reducing alpha-L-arabinofuranoside residues in alpha-L-arabinosides.</text>
        <dbReference type="EC" id="3.2.1.55"/>
    </reaction>
</comment>
<dbReference type="InterPro" id="IPR003305">
    <property type="entry name" value="CenC_carb-bd"/>
</dbReference>
<sequence length="662" mass="73201">MKTTAMALALSALFLSAGLSADAQSTVLKVQAGQPKAEIQSTMWGIFFEDINFAADGGIYAELIKNRSFEFSDPLMGWKQYESDRFSRNKQSGSILIINRVQENATNPHVARVSVNTDKAFVISNEGFRGIGIKKDAQYDFSIWASQQEGSESKLLFEVNAQGKVIGQASVTISGKAWKKYTASFKATDTAAKAQATLHFTGKGVTDIDMVSLFPQDTWKQRPGGFRSDLVQLLADMKPGFIRFPGGCIVEGFHLSTRYQWKKTIGAPEERESMINRWNTEFKHRLAPDYYQSFGVGFYEYFQLAEDIGASPLPILSCGMACQFNSAEVAPLDALDPYVQDALDLIEFANGPIDSPWGKIRATMGHPAPFNLKFIGVGNEQWGEQYIERYKIFTAAIKSKYPDIKVVSSAGPFPEGELFAYASNELKTLHADIVDEHYYNNPQWFFKNAGRYDNYDRSGPKIFAGEFAAQSVGTTSPENKNNWLCALSEAAFMTGLERNADMVTMASYAPLFAHAEGWQWTPDLIWFDNLNAYGTPNYYVQKLFSTNKGTNVLPVLLNNQPVEGQQELYASAAWDKNTKEIIVKVVNAGTTATKTEFVLEGSGKYAATAKKITLVNADPNAVNSFESPKLIAPQESTTPVAGKKVSVSLAPQSFTILKIQVK</sequence>
<dbReference type="PANTHER" id="PTHR31776:SF0">
    <property type="entry name" value="ALPHA-L-ARABINOFURANOSIDASE 1"/>
    <property type="match status" value="1"/>
</dbReference>
<feature type="chain" id="PRO_5046581640" description="non-reducing end alpha-L-arabinofuranosidase" evidence="7">
    <location>
        <begin position="24"/>
        <end position="662"/>
    </location>
</feature>
<dbReference type="EC" id="3.2.1.55" evidence="3"/>
<comment type="caution">
    <text evidence="9">The sequence shown here is derived from an EMBL/GenBank/DDBJ whole genome shotgun (WGS) entry which is preliminary data.</text>
</comment>
<dbReference type="InterPro" id="IPR055235">
    <property type="entry name" value="ASD1_cat"/>
</dbReference>
<dbReference type="InterPro" id="IPR017853">
    <property type="entry name" value="GH"/>
</dbReference>
<evidence type="ECO:0000259" key="8">
    <source>
        <dbReference type="SMART" id="SM00813"/>
    </source>
</evidence>
<dbReference type="InterPro" id="IPR010720">
    <property type="entry name" value="Alpha-L-AF_C"/>
</dbReference>
<keyword evidence="5" id="KW-0378">Hydrolase</keyword>
<dbReference type="SUPFAM" id="SSF51445">
    <property type="entry name" value="(Trans)glycosidases"/>
    <property type="match status" value="1"/>
</dbReference>
<dbReference type="Pfam" id="PF06964">
    <property type="entry name" value="Alpha-L-AF_C"/>
    <property type="match status" value="1"/>
</dbReference>
<reference evidence="9 10" key="1">
    <citation type="submission" date="2021-01" db="EMBL/GenBank/DDBJ databases">
        <title>Chryseolinea sp. Jin1 Genome sequencing and assembly.</title>
        <authorList>
            <person name="Kim I."/>
        </authorList>
    </citation>
    <scope>NUCLEOTIDE SEQUENCE [LARGE SCALE GENOMIC DNA]</scope>
    <source>
        <strain evidence="9 10">Jin1</strain>
    </source>
</reference>
<evidence type="ECO:0000256" key="6">
    <source>
        <dbReference type="ARBA" id="ARBA00023180"/>
    </source>
</evidence>
<dbReference type="SUPFAM" id="SSF51011">
    <property type="entry name" value="Glycosyl hydrolase domain"/>
    <property type="match status" value="1"/>
</dbReference>
<keyword evidence="6" id="KW-0325">Glycoprotein</keyword>
<evidence type="ECO:0000256" key="2">
    <source>
        <dbReference type="ARBA" id="ARBA00007186"/>
    </source>
</evidence>
<proteinExistence type="inferred from homology"/>
<dbReference type="Proteomes" id="UP000613030">
    <property type="component" value="Unassembled WGS sequence"/>
</dbReference>
<dbReference type="Gene3D" id="2.60.40.1180">
    <property type="entry name" value="Golgi alpha-mannosidase II"/>
    <property type="match status" value="1"/>
</dbReference>
<evidence type="ECO:0000313" key="9">
    <source>
        <dbReference type="EMBL" id="MBL0745423.1"/>
    </source>
</evidence>
<comment type="similarity">
    <text evidence="2">Belongs to the glycosyl hydrolase 51 family.</text>
</comment>
<feature type="signal peptide" evidence="7">
    <location>
        <begin position="1"/>
        <end position="23"/>
    </location>
</feature>
<dbReference type="PANTHER" id="PTHR31776">
    <property type="entry name" value="ALPHA-L-ARABINOFURANOSIDASE 1"/>
    <property type="match status" value="1"/>
</dbReference>
<accession>A0ABS1L1V7</accession>
<dbReference type="Pfam" id="PF02018">
    <property type="entry name" value="CBM_4_9"/>
    <property type="match status" value="1"/>
</dbReference>
<keyword evidence="4 7" id="KW-0732">Signal</keyword>
<dbReference type="InterPro" id="IPR051563">
    <property type="entry name" value="Glycosyl_Hydrolase_51"/>
</dbReference>
<evidence type="ECO:0000313" key="10">
    <source>
        <dbReference type="Proteomes" id="UP000613030"/>
    </source>
</evidence>
<evidence type="ECO:0000256" key="7">
    <source>
        <dbReference type="SAM" id="SignalP"/>
    </source>
</evidence>
<dbReference type="Pfam" id="PF22848">
    <property type="entry name" value="ASD1_dom"/>
    <property type="match status" value="1"/>
</dbReference>
<dbReference type="RefSeq" id="WP_202015846.1">
    <property type="nucleotide sequence ID" value="NZ_JAERRB010000016.1"/>
</dbReference>
<gene>
    <name evidence="9" type="ORF">JI741_29600</name>
</gene>
<evidence type="ECO:0000256" key="3">
    <source>
        <dbReference type="ARBA" id="ARBA00012670"/>
    </source>
</evidence>
<dbReference type="SMART" id="SM00813">
    <property type="entry name" value="Alpha-L-AF_C"/>
    <property type="match status" value="1"/>
</dbReference>
<dbReference type="InterPro" id="IPR013780">
    <property type="entry name" value="Glyco_hydro_b"/>
</dbReference>
<protein>
    <recommendedName>
        <fullName evidence="3">non-reducing end alpha-L-arabinofuranosidase</fullName>
        <ecNumber evidence="3">3.2.1.55</ecNumber>
    </recommendedName>
</protein>
<dbReference type="EMBL" id="JAERRB010000016">
    <property type="protein sequence ID" value="MBL0745423.1"/>
    <property type="molecule type" value="Genomic_DNA"/>
</dbReference>
<feature type="domain" description="Alpha-L-arabinofuranosidase C-terminal" evidence="8">
    <location>
        <begin position="465"/>
        <end position="653"/>
    </location>
</feature>
<dbReference type="Gene3D" id="2.60.120.260">
    <property type="entry name" value="Galactose-binding domain-like"/>
    <property type="match status" value="1"/>
</dbReference>
<evidence type="ECO:0000256" key="4">
    <source>
        <dbReference type="ARBA" id="ARBA00022729"/>
    </source>
</evidence>
<dbReference type="Gene3D" id="3.20.20.80">
    <property type="entry name" value="Glycosidases"/>
    <property type="match status" value="1"/>
</dbReference>
<evidence type="ECO:0000256" key="5">
    <source>
        <dbReference type="ARBA" id="ARBA00022801"/>
    </source>
</evidence>